<dbReference type="EMBL" id="CAJVQB010003675">
    <property type="protein sequence ID" value="CAG8614807.1"/>
    <property type="molecule type" value="Genomic_DNA"/>
</dbReference>
<dbReference type="Proteomes" id="UP000789901">
    <property type="component" value="Unassembled WGS sequence"/>
</dbReference>
<accession>A0ABN7UJU8</accession>
<gene>
    <name evidence="1" type="ORF">GMARGA_LOCUS7539</name>
</gene>
<evidence type="ECO:0000313" key="1">
    <source>
        <dbReference type="EMBL" id="CAG8614807.1"/>
    </source>
</evidence>
<comment type="caution">
    <text evidence="1">The sequence shown here is derived from an EMBL/GenBank/DDBJ whole genome shotgun (WGS) entry which is preliminary data.</text>
</comment>
<protein>
    <submittedName>
        <fullName evidence="1">6289_t:CDS:1</fullName>
    </submittedName>
</protein>
<sequence>MLNLKHLILQRELPVLKLTGNFGDSGPLIFDKDNRVLERASKFYKIEFELMKVSLTISGQLGGFTKLDLVQVKSKYAREFNDISSKKKKIEIGRSVEVVSLYAVENISDEIIPISTFQKNVEQDDAFINHLVPGISNMHNELIFKDWISVLPSADLLTWKPSENVDVEQGCHA</sequence>
<evidence type="ECO:0000313" key="2">
    <source>
        <dbReference type="Proteomes" id="UP000789901"/>
    </source>
</evidence>
<keyword evidence="2" id="KW-1185">Reference proteome</keyword>
<reference evidence="1 2" key="1">
    <citation type="submission" date="2021-06" db="EMBL/GenBank/DDBJ databases">
        <authorList>
            <person name="Kallberg Y."/>
            <person name="Tangrot J."/>
            <person name="Rosling A."/>
        </authorList>
    </citation>
    <scope>NUCLEOTIDE SEQUENCE [LARGE SCALE GENOMIC DNA]</scope>
    <source>
        <strain evidence="1 2">120-4 pot B 10/14</strain>
    </source>
</reference>
<proteinExistence type="predicted"/>
<organism evidence="1 2">
    <name type="scientific">Gigaspora margarita</name>
    <dbReference type="NCBI Taxonomy" id="4874"/>
    <lineage>
        <taxon>Eukaryota</taxon>
        <taxon>Fungi</taxon>
        <taxon>Fungi incertae sedis</taxon>
        <taxon>Mucoromycota</taxon>
        <taxon>Glomeromycotina</taxon>
        <taxon>Glomeromycetes</taxon>
        <taxon>Diversisporales</taxon>
        <taxon>Gigasporaceae</taxon>
        <taxon>Gigaspora</taxon>
    </lineage>
</organism>
<name>A0ABN7UJU8_GIGMA</name>